<organism evidence="7">
    <name type="scientific">Salvia splendens</name>
    <name type="common">Scarlet sage</name>
    <dbReference type="NCBI Taxonomy" id="180675"/>
    <lineage>
        <taxon>Eukaryota</taxon>
        <taxon>Viridiplantae</taxon>
        <taxon>Streptophyta</taxon>
        <taxon>Embryophyta</taxon>
        <taxon>Tracheophyta</taxon>
        <taxon>Spermatophyta</taxon>
        <taxon>Magnoliopsida</taxon>
        <taxon>eudicotyledons</taxon>
        <taxon>Gunneridae</taxon>
        <taxon>Pentapetalae</taxon>
        <taxon>asterids</taxon>
        <taxon>lamiids</taxon>
        <taxon>Lamiales</taxon>
        <taxon>Lamiaceae</taxon>
        <taxon>Nepetoideae</taxon>
        <taxon>Mentheae</taxon>
        <taxon>Salviinae</taxon>
        <taxon>Salvia</taxon>
        <taxon>Salvia subgen. Calosphace</taxon>
        <taxon>core Calosphace</taxon>
    </lineage>
</organism>
<feature type="zinc finger region" description="C3H1-type" evidence="5">
    <location>
        <begin position="328"/>
        <end position="354"/>
    </location>
</feature>
<keyword evidence="1 5" id="KW-0479">Metal-binding</keyword>
<evidence type="ECO:0000256" key="1">
    <source>
        <dbReference type="ARBA" id="ARBA00022723"/>
    </source>
</evidence>
<dbReference type="Proteomes" id="UP000298416">
    <property type="component" value="Unassembled WGS sequence"/>
</dbReference>
<name>A0A8X8XM65_SALSN</name>
<feature type="domain" description="C3H1-type" evidence="6">
    <location>
        <begin position="149"/>
        <end position="177"/>
    </location>
</feature>
<feature type="domain" description="C3H1-type" evidence="6">
    <location>
        <begin position="36"/>
        <end position="64"/>
    </location>
</feature>
<evidence type="ECO:0000313" key="7">
    <source>
        <dbReference type="EMBL" id="KAG6415327.1"/>
    </source>
</evidence>
<dbReference type="PANTHER" id="PTHR12506">
    <property type="entry name" value="PROTEIN PHOSPHATASE RELATED"/>
    <property type="match status" value="1"/>
</dbReference>
<gene>
    <name evidence="7" type="ORF">SASPL_122736</name>
</gene>
<dbReference type="Pfam" id="PF14608">
    <property type="entry name" value="zf-CCCH_2"/>
    <property type="match status" value="1"/>
</dbReference>
<dbReference type="GO" id="GO:0008270">
    <property type="term" value="F:zinc ion binding"/>
    <property type="evidence" value="ECO:0007669"/>
    <property type="project" value="UniProtKB-KW"/>
</dbReference>
<feature type="zinc finger region" description="C3H1-type" evidence="5">
    <location>
        <begin position="149"/>
        <end position="177"/>
    </location>
</feature>
<evidence type="ECO:0000256" key="2">
    <source>
        <dbReference type="ARBA" id="ARBA00022771"/>
    </source>
</evidence>
<dbReference type="Gene3D" id="4.10.1000.10">
    <property type="entry name" value="Zinc finger, CCCH-type"/>
    <property type="match status" value="2"/>
</dbReference>
<accession>A0A8X8XM65</accession>
<keyword evidence="8" id="KW-1185">Reference proteome</keyword>
<dbReference type="Pfam" id="PF00642">
    <property type="entry name" value="zf-CCCH"/>
    <property type="match status" value="4"/>
</dbReference>
<reference evidence="7" key="2">
    <citation type="submission" date="2020-08" db="EMBL/GenBank/DDBJ databases">
        <title>Plant Genome Project.</title>
        <authorList>
            <person name="Zhang R.-G."/>
        </authorList>
    </citation>
    <scope>NUCLEOTIDE SEQUENCE</scope>
    <source>
        <strain evidence="7">Huo1</strain>
        <tissue evidence="7">Leaf</tissue>
    </source>
</reference>
<dbReference type="GO" id="GO:0003729">
    <property type="term" value="F:mRNA binding"/>
    <property type="evidence" value="ECO:0007669"/>
    <property type="project" value="TreeGrafter"/>
</dbReference>
<protein>
    <recommendedName>
        <fullName evidence="6">C3H1-type domain-containing protein</fullName>
    </recommendedName>
</protein>
<evidence type="ECO:0000313" key="8">
    <source>
        <dbReference type="Proteomes" id="UP000298416"/>
    </source>
</evidence>
<feature type="zinc finger region" description="C3H1-type" evidence="5">
    <location>
        <begin position="36"/>
        <end position="64"/>
    </location>
</feature>
<dbReference type="InterPro" id="IPR036855">
    <property type="entry name" value="Znf_CCCH_sf"/>
</dbReference>
<dbReference type="SMART" id="SM00356">
    <property type="entry name" value="ZnF_C3H1"/>
    <property type="match status" value="5"/>
</dbReference>
<evidence type="ECO:0000256" key="3">
    <source>
        <dbReference type="ARBA" id="ARBA00022833"/>
    </source>
</evidence>
<dbReference type="PANTHER" id="PTHR12506:SF43">
    <property type="entry name" value="ZINC FINGER CCCH DOMAIN-CONTAINING PROTEIN 32"/>
    <property type="match status" value="1"/>
</dbReference>
<dbReference type="AlphaFoldDB" id="A0A8X8XM65"/>
<keyword evidence="4" id="KW-0238">DNA-binding</keyword>
<evidence type="ECO:0000256" key="4">
    <source>
        <dbReference type="ARBA" id="ARBA00023125"/>
    </source>
</evidence>
<dbReference type="GO" id="GO:0003677">
    <property type="term" value="F:DNA binding"/>
    <property type="evidence" value="ECO:0007669"/>
    <property type="project" value="UniProtKB-KW"/>
</dbReference>
<comment type="caution">
    <text evidence="7">The sequence shown here is derived from an EMBL/GenBank/DDBJ whole genome shotgun (WGS) entry which is preliminary data.</text>
</comment>
<keyword evidence="3 5" id="KW-0862">Zinc</keyword>
<dbReference type="EMBL" id="PNBA02000008">
    <property type="protein sequence ID" value="KAG6415327.1"/>
    <property type="molecule type" value="Genomic_DNA"/>
</dbReference>
<dbReference type="PROSITE" id="PS50103">
    <property type="entry name" value="ZF_C3H1"/>
    <property type="match status" value="4"/>
</dbReference>
<proteinExistence type="predicted"/>
<dbReference type="InterPro" id="IPR050974">
    <property type="entry name" value="Plant_ZF_CCCH"/>
</dbReference>
<keyword evidence="2 5" id="KW-0863">Zinc-finger</keyword>
<dbReference type="SUPFAM" id="SSF90229">
    <property type="entry name" value="CCCH zinc finger"/>
    <property type="match status" value="1"/>
</dbReference>
<dbReference type="InterPro" id="IPR000571">
    <property type="entry name" value="Znf_CCCH"/>
</dbReference>
<evidence type="ECO:0000259" key="6">
    <source>
        <dbReference type="PROSITE" id="PS50103"/>
    </source>
</evidence>
<evidence type="ECO:0000256" key="5">
    <source>
        <dbReference type="PROSITE-ProRule" id="PRU00723"/>
    </source>
</evidence>
<reference evidence="7" key="1">
    <citation type="submission" date="2018-01" db="EMBL/GenBank/DDBJ databases">
        <authorList>
            <person name="Mao J.F."/>
        </authorList>
    </citation>
    <scope>NUCLEOTIDE SEQUENCE</scope>
    <source>
        <strain evidence="7">Huo1</strain>
        <tissue evidence="7">Leaf</tissue>
    </source>
</reference>
<feature type="zinc finger region" description="C3H1-type" evidence="5">
    <location>
        <begin position="305"/>
        <end position="327"/>
    </location>
</feature>
<feature type="domain" description="C3H1-type" evidence="6">
    <location>
        <begin position="305"/>
        <end position="327"/>
    </location>
</feature>
<sequence length="423" mass="45516">MELYGDQQQVQWAQDSGLEDSMRGLNLWERPLYPERPGQPDCAYYVRTGSCGYAAKCRYNHPRDRSCSVSFDMYGNGFTSETLSSRFVTVSVFIALPLAFGSGRVSGATRGASMPGTCKFGMSCKFNHPKNAGGSLTSAPLNSYGYPLRPGEQECSYYLKTGQCKFGITCKFDHPQSDGTSVSAAARPFYPTVQSLSSPTPEQYDSTTSSYRVARPSLLPGSYVSGAYGPMLLPGVVPIPNWNPHSGSVSPAPSPGAQASAGATSMYGLSQLGSSTPAFVGAYSHLPSSAGPSGSIVQEQKFPQRPGQPDCKYYMRTGDCKYGPSCRECRPALFYMQKGQCKFGRTCKYDHPIATLKYSPASSYTEMPGTRYGPGLSAATTLLPSYSFQEMQGERIAGSSVDPGINRVWHSGNSSSDSANLML</sequence>
<feature type="domain" description="C3H1-type" evidence="6">
    <location>
        <begin position="328"/>
        <end position="354"/>
    </location>
</feature>